<sequence length="323" mass="35145">MNAKTVFMFSGQGSQYYQMGRQLYAEHPVFRHWMDDLDERAYRIAGRRVIEAIYGSGKGEVFDETALTHPAIFMVEYALAQCLIDEGEHPDLLLGASLGSFAAAAVGGYLGVEEALSAVLAQVAAFEGACAPGGMIAVLADPALYDEDFLRRHSEMAGVNFGAHFAVSAPAASLNVIEGELKQRGIAHQRLAVGYAYHSRWIDAARSAFLAHPVSCGRGLLPFVCCEQVATLNRLPDDFFWRVVRRPIRFRDAIAHLEKTGTYRYLDVGPAGTLATFVKYAMPPASESTSHAVLTPYGQDRKNLAAVAAARRPVVRMPAYAAA</sequence>
<dbReference type="AlphaFoldDB" id="A0A562PID4"/>
<dbReference type="InterPro" id="IPR016035">
    <property type="entry name" value="Acyl_Trfase/lysoPLipase"/>
</dbReference>
<reference evidence="4 7" key="3">
    <citation type="submission" date="2019-12" db="EMBL/GenBank/DDBJ databases">
        <title>Draft Genome Sequences of Six Type Strains of the Genus Massilia.</title>
        <authorList>
            <person name="Miess H."/>
            <person name="Frediansyah A."/>
            <person name="Goeker M."/>
            <person name="Gross H."/>
        </authorList>
    </citation>
    <scope>NUCLEOTIDE SEQUENCE [LARGE SCALE GENOMIC DNA]</scope>
    <source>
        <strain evidence="4 7">DSM 26639</strain>
    </source>
</reference>
<dbReference type="SMART" id="SM00827">
    <property type="entry name" value="PKS_AT"/>
    <property type="match status" value="1"/>
</dbReference>
<dbReference type="InterPro" id="IPR014043">
    <property type="entry name" value="Acyl_transferase_dom"/>
</dbReference>
<keyword evidence="5" id="KW-0808">Transferase</keyword>
<evidence type="ECO:0000313" key="6">
    <source>
        <dbReference type="Proteomes" id="UP000315112"/>
    </source>
</evidence>
<evidence type="ECO:0000313" key="5">
    <source>
        <dbReference type="EMBL" id="TWI43990.1"/>
    </source>
</evidence>
<dbReference type="Gene3D" id="3.40.366.10">
    <property type="entry name" value="Malonyl-Coenzyme A Acyl Carrier Protein, domain 2"/>
    <property type="match status" value="1"/>
</dbReference>
<feature type="domain" description="Malonyl-CoA:ACP transacylase (MAT)" evidence="3">
    <location>
        <begin position="8"/>
        <end position="314"/>
    </location>
</feature>
<dbReference type="Proteomes" id="UP000315112">
    <property type="component" value="Unassembled WGS sequence"/>
</dbReference>
<dbReference type="InterPro" id="IPR050091">
    <property type="entry name" value="PKS_NRPS_Biosynth_Enz"/>
</dbReference>
<proteinExistence type="predicted"/>
<evidence type="ECO:0000313" key="7">
    <source>
        <dbReference type="Proteomes" id="UP000437862"/>
    </source>
</evidence>
<evidence type="ECO:0000313" key="4">
    <source>
        <dbReference type="EMBL" id="QGZ37647.1"/>
    </source>
</evidence>
<dbReference type="PANTHER" id="PTHR43775">
    <property type="entry name" value="FATTY ACID SYNTHASE"/>
    <property type="match status" value="1"/>
</dbReference>
<evidence type="ECO:0000259" key="3">
    <source>
        <dbReference type="SMART" id="SM00827"/>
    </source>
</evidence>
<name>A0A562PID4_9BURK</name>
<dbReference type="Pfam" id="PF00698">
    <property type="entry name" value="Acyl_transf_1"/>
    <property type="match status" value="1"/>
</dbReference>
<dbReference type="SUPFAM" id="SSF52151">
    <property type="entry name" value="FabD/lysophospholipase-like"/>
    <property type="match status" value="1"/>
</dbReference>
<keyword evidence="2" id="KW-0597">Phosphoprotein</keyword>
<keyword evidence="1" id="KW-0596">Phosphopantetheine</keyword>
<reference evidence="5 6" key="1">
    <citation type="journal article" date="2015" name="Stand. Genomic Sci.">
        <title>Genomic Encyclopedia of Bacterial and Archaeal Type Strains, Phase III: the genomes of soil and plant-associated and newly described type strains.</title>
        <authorList>
            <person name="Whitman W.B."/>
            <person name="Woyke T."/>
            <person name="Klenk H.P."/>
            <person name="Zhou Y."/>
            <person name="Lilburn T.G."/>
            <person name="Beck B.J."/>
            <person name="De Vos P."/>
            <person name="Vandamme P."/>
            <person name="Eisen J.A."/>
            <person name="Garrity G."/>
            <person name="Hugenholtz P."/>
            <person name="Kyrpides N.C."/>
        </authorList>
    </citation>
    <scope>NUCLEOTIDE SEQUENCE [LARGE SCALE GENOMIC DNA]</scope>
    <source>
        <strain evidence="5 6">CGMCC 1.10685</strain>
    </source>
</reference>
<keyword evidence="7" id="KW-1185">Reference proteome</keyword>
<dbReference type="Proteomes" id="UP000437862">
    <property type="component" value="Chromosome"/>
</dbReference>
<accession>A0A562PID4</accession>
<organism evidence="5 6">
    <name type="scientific">Pseudoduganella flava</name>
    <dbReference type="NCBI Taxonomy" id="871742"/>
    <lineage>
        <taxon>Bacteria</taxon>
        <taxon>Pseudomonadati</taxon>
        <taxon>Pseudomonadota</taxon>
        <taxon>Betaproteobacteria</taxon>
        <taxon>Burkholderiales</taxon>
        <taxon>Oxalobacteraceae</taxon>
        <taxon>Telluria group</taxon>
        <taxon>Pseudoduganella</taxon>
    </lineage>
</organism>
<protein>
    <submittedName>
        <fullName evidence="4">Acyltransferase domain-containing protein</fullName>
    </submittedName>
    <submittedName>
        <fullName evidence="5">Bacillaene synthase trans-acting acyltransferase/trans-AT polyketide synthase/acyltransferase/oxidoreductase domain-containing protein/rhizoxin biosynthesis acyltransferase</fullName>
    </submittedName>
</protein>
<dbReference type="GO" id="GO:0004312">
    <property type="term" value="F:fatty acid synthase activity"/>
    <property type="evidence" value="ECO:0007669"/>
    <property type="project" value="TreeGrafter"/>
</dbReference>
<keyword evidence="5" id="KW-0012">Acyltransferase</keyword>
<dbReference type="EMBL" id="CP046904">
    <property type="protein sequence ID" value="QGZ37647.1"/>
    <property type="molecule type" value="Genomic_DNA"/>
</dbReference>
<dbReference type="OrthoDB" id="9808564at2"/>
<dbReference type="PANTHER" id="PTHR43775:SF37">
    <property type="entry name" value="SI:DKEY-61P9.11"/>
    <property type="match status" value="1"/>
</dbReference>
<dbReference type="InterPro" id="IPR001227">
    <property type="entry name" value="Ac_transferase_dom_sf"/>
</dbReference>
<evidence type="ECO:0000256" key="2">
    <source>
        <dbReference type="ARBA" id="ARBA00022553"/>
    </source>
</evidence>
<reference evidence="5" key="2">
    <citation type="submission" date="2019-07" db="EMBL/GenBank/DDBJ databases">
        <authorList>
            <person name="Whitman W."/>
            <person name="Huntemann M."/>
            <person name="Clum A."/>
            <person name="Pillay M."/>
            <person name="Palaniappan K."/>
            <person name="Varghese N."/>
            <person name="Mikhailova N."/>
            <person name="Stamatis D."/>
            <person name="Reddy T."/>
            <person name="Daum C."/>
            <person name="Shapiro N."/>
            <person name="Ivanova N."/>
            <person name="Kyrpides N."/>
            <person name="Woyke T."/>
        </authorList>
    </citation>
    <scope>NUCLEOTIDE SEQUENCE</scope>
    <source>
        <strain evidence="5">CGMCC 1.10685</strain>
    </source>
</reference>
<evidence type="ECO:0000256" key="1">
    <source>
        <dbReference type="ARBA" id="ARBA00022450"/>
    </source>
</evidence>
<dbReference type="RefSeq" id="WP_145879423.1">
    <property type="nucleotide sequence ID" value="NZ_CP046904.1"/>
</dbReference>
<dbReference type="EMBL" id="VLKW01000010">
    <property type="protein sequence ID" value="TWI43990.1"/>
    <property type="molecule type" value="Genomic_DNA"/>
</dbReference>
<dbReference type="GO" id="GO:0006633">
    <property type="term" value="P:fatty acid biosynthetic process"/>
    <property type="evidence" value="ECO:0007669"/>
    <property type="project" value="TreeGrafter"/>
</dbReference>
<gene>
    <name evidence="4" type="ORF">GO485_00305</name>
    <name evidence="5" type="ORF">IP92_04508</name>
</gene>